<keyword evidence="2" id="KW-0378">Hydrolase</keyword>
<dbReference type="InterPro" id="IPR015637">
    <property type="entry name" value="MUG/TDG"/>
</dbReference>
<evidence type="ECO:0000256" key="1">
    <source>
        <dbReference type="ARBA" id="ARBA00022763"/>
    </source>
</evidence>
<name>A0AAN6LRF5_9PLEO</name>
<dbReference type="EMBL" id="WVTA01000015">
    <property type="protein sequence ID" value="KAK3201748.1"/>
    <property type="molecule type" value="Genomic_DNA"/>
</dbReference>
<keyword evidence="1" id="KW-0227">DNA damage</keyword>
<organism evidence="6 7">
    <name type="scientific">Pseudopithomyces chartarum</name>
    <dbReference type="NCBI Taxonomy" id="1892770"/>
    <lineage>
        <taxon>Eukaryota</taxon>
        <taxon>Fungi</taxon>
        <taxon>Dikarya</taxon>
        <taxon>Ascomycota</taxon>
        <taxon>Pezizomycotina</taxon>
        <taxon>Dothideomycetes</taxon>
        <taxon>Pleosporomycetidae</taxon>
        <taxon>Pleosporales</taxon>
        <taxon>Massarineae</taxon>
        <taxon>Didymosphaeriaceae</taxon>
        <taxon>Pseudopithomyces</taxon>
    </lineage>
</organism>
<dbReference type="AlphaFoldDB" id="A0AAN6LRF5"/>
<keyword evidence="3" id="KW-0234">DNA repair</keyword>
<gene>
    <name evidence="6" type="ORF">GRF29_164g535131</name>
</gene>
<sequence length="317" mass="35191">MPPRRTSRRSKLPEGEVHLDSEASETDPPTPSFNGQLSKFQHISTTSTRENAPPTPPMTTRSKRTRTTVTLATSDTSPPSSSPPPKKKRKPSSYAPPSKYAHLSPLTDILEPNLICVFIGTNPGIRTASLGHAYAHPSNSFWKLLHSSRLTDRRLSPSEDRCLPARYLMGNTNIVARPSKDAAELSRSEMLDGAAELETKMRAYRPEAVYPLQGSQINYATRPSCSPKCGRMTEPSRQLAPWTLSPQINTPISPLGGMERERIGPSYDGRPFANVSFRQFEMEDGFRFAVISETLEWVAACDDAYGRYSRVIAVPER</sequence>
<keyword evidence="7" id="KW-1185">Reference proteome</keyword>
<accession>A0AAN6LRF5</accession>
<evidence type="ECO:0000256" key="4">
    <source>
        <dbReference type="SAM" id="MobiDB-lite"/>
    </source>
</evidence>
<evidence type="ECO:0000313" key="6">
    <source>
        <dbReference type="EMBL" id="KAK3201748.1"/>
    </source>
</evidence>
<dbReference type="GO" id="GO:0008263">
    <property type="term" value="F:pyrimidine-specific mismatch base pair DNA N-glycosylase activity"/>
    <property type="evidence" value="ECO:0007669"/>
    <property type="project" value="TreeGrafter"/>
</dbReference>
<evidence type="ECO:0000313" key="7">
    <source>
        <dbReference type="Proteomes" id="UP001280581"/>
    </source>
</evidence>
<dbReference type="Pfam" id="PF03167">
    <property type="entry name" value="UDG"/>
    <property type="match status" value="1"/>
</dbReference>
<feature type="domain" description="Uracil-DNA glycosylase-like" evidence="5">
    <location>
        <begin position="111"/>
        <end position="219"/>
    </location>
</feature>
<evidence type="ECO:0000256" key="2">
    <source>
        <dbReference type="ARBA" id="ARBA00022801"/>
    </source>
</evidence>
<dbReference type="InterPro" id="IPR036895">
    <property type="entry name" value="Uracil-DNA_glycosylase-like_sf"/>
</dbReference>
<proteinExistence type="predicted"/>
<dbReference type="GO" id="GO:0006285">
    <property type="term" value="P:base-excision repair, AP site formation"/>
    <property type="evidence" value="ECO:0007669"/>
    <property type="project" value="InterPro"/>
</dbReference>
<feature type="compositionally biased region" description="Basic and acidic residues" evidence="4">
    <location>
        <begin position="11"/>
        <end position="21"/>
    </location>
</feature>
<reference evidence="6 7" key="1">
    <citation type="submission" date="2021-02" db="EMBL/GenBank/DDBJ databases">
        <title>Genome assembly of Pseudopithomyces chartarum.</title>
        <authorList>
            <person name="Jauregui R."/>
            <person name="Singh J."/>
            <person name="Voisey C."/>
        </authorList>
    </citation>
    <scope>NUCLEOTIDE SEQUENCE [LARGE SCALE GENOMIC DNA]</scope>
    <source>
        <strain evidence="6 7">AGR01</strain>
    </source>
</reference>
<protein>
    <recommendedName>
        <fullName evidence="5">Uracil-DNA glycosylase-like domain-containing protein</fullName>
    </recommendedName>
</protein>
<evidence type="ECO:0000256" key="3">
    <source>
        <dbReference type="ARBA" id="ARBA00023204"/>
    </source>
</evidence>
<dbReference type="InterPro" id="IPR005122">
    <property type="entry name" value="Uracil-DNA_glycosylase-like"/>
</dbReference>
<dbReference type="CDD" id="cd10028">
    <property type="entry name" value="UDG-F2_TDG_MUG"/>
    <property type="match status" value="1"/>
</dbReference>
<dbReference type="PANTHER" id="PTHR12159">
    <property type="entry name" value="G/T AND G/U MISMATCH-SPECIFIC DNA GLYCOSYLASE"/>
    <property type="match status" value="1"/>
</dbReference>
<dbReference type="Gene3D" id="3.40.470.10">
    <property type="entry name" value="Uracil-DNA glycosylase-like domain"/>
    <property type="match status" value="1"/>
</dbReference>
<evidence type="ECO:0000259" key="5">
    <source>
        <dbReference type="Pfam" id="PF03167"/>
    </source>
</evidence>
<dbReference type="GO" id="GO:0004844">
    <property type="term" value="F:uracil DNA N-glycosylase activity"/>
    <property type="evidence" value="ECO:0007669"/>
    <property type="project" value="TreeGrafter"/>
</dbReference>
<feature type="region of interest" description="Disordered" evidence="4">
    <location>
        <begin position="1"/>
        <end position="99"/>
    </location>
</feature>
<dbReference type="Proteomes" id="UP001280581">
    <property type="component" value="Unassembled WGS sequence"/>
</dbReference>
<dbReference type="PANTHER" id="PTHR12159:SF9">
    <property type="entry name" value="G_T MISMATCH-SPECIFIC THYMINE DNA GLYCOSYLASE"/>
    <property type="match status" value="1"/>
</dbReference>
<comment type="caution">
    <text evidence="6">The sequence shown here is derived from an EMBL/GenBank/DDBJ whole genome shotgun (WGS) entry which is preliminary data.</text>
</comment>
<dbReference type="SUPFAM" id="SSF52141">
    <property type="entry name" value="Uracil-DNA glycosylase-like"/>
    <property type="match status" value="1"/>
</dbReference>
<feature type="compositionally biased region" description="Polar residues" evidence="4">
    <location>
        <begin position="32"/>
        <end position="50"/>
    </location>
</feature>
<feature type="compositionally biased region" description="Basic residues" evidence="4">
    <location>
        <begin position="1"/>
        <end position="10"/>
    </location>
</feature>